<reference evidence="2" key="1">
    <citation type="submission" date="2014-03" db="EMBL/GenBank/DDBJ databases">
        <title>The sialotranscriptome of Amblyomma triste, Amblyomma parvum and Amblyomma cajennense ticks, uncovered by 454-based RNA-seq.</title>
        <authorList>
            <person name="Garcia G.R."/>
            <person name="Gardinassi L.G."/>
            <person name="Ribeiro J.M."/>
            <person name="Anatriello E."/>
            <person name="Ferreira B.R."/>
            <person name="Moreira H.N."/>
            <person name="Mafra C."/>
            <person name="Olegario M.M."/>
            <person name="Szabo P.J."/>
            <person name="Miranda-Santos I.K."/>
            <person name="Maruyama S.R."/>
        </authorList>
    </citation>
    <scope>NUCLEOTIDE SEQUENCE</scope>
    <source>
        <strain evidence="2">Mato Grasso do Sul</strain>
        <tissue evidence="2">Salivary glands</tissue>
    </source>
</reference>
<keyword evidence="1" id="KW-0732">Signal</keyword>
<feature type="signal peptide" evidence="1">
    <location>
        <begin position="1"/>
        <end position="22"/>
    </location>
</feature>
<evidence type="ECO:0000256" key="1">
    <source>
        <dbReference type="SAM" id="SignalP"/>
    </source>
</evidence>
<organism evidence="2">
    <name type="scientific">Amblyomma triste</name>
    <name type="common">Neotropical tick</name>
    <dbReference type="NCBI Taxonomy" id="251400"/>
    <lineage>
        <taxon>Eukaryota</taxon>
        <taxon>Metazoa</taxon>
        <taxon>Ecdysozoa</taxon>
        <taxon>Arthropoda</taxon>
        <taxon>Chelicerata</taxon>
        <taxon>Arachnida</taxon>
        <taxon>Acari</taxon>
        <taxon>Parasitiformes</taxon>
        <taxon>Ixodida</taxon>
        <taxon>Ixodoidea</taxon>
        <taxon>Ixodidae</taxon>
        <taxon>Amblyomminae</taxon>
        <taxon>Amblyomma</taxon>
    </lineage>
</organism>
<feature type="chain" id="PRO_5001521928" evidence="1">
    <location>
        <begin position="23"/>
        <end position="209"/>
    </location>
</feature>
<dbReference type="AlphaFoldDB" id="A0A023GDH1"/>
<proteinExistence type="evidence at transcript level"/>
<name>A0A023GDH1_AMBTT</name>
<dbReference type="InterPro" id="IPR012674">
    <property type="entry name" value="Calycin"/>
</dbReference>
<dbReference type="EMBL" id="GBBM01004420">
    <property type="protein sequence ID" value="JAC30998.1"/>
    <property type="molecule type" value="mRNA"/>
</dbReference>
<protein>
    <submittedName>
        <fullName evidence="2">Putative secreted protein</fullName>
    </submittedName>
</protein>
<sequence>MSAFASMCAFLGFFFMCSRDHGTVIAFETQARMVLFPPYSYWLYRRSAGADTSFTGKEPCVEIEYITYYDDTDTVWLDSRNHTKKEQWAAKMYMASVKKDESDVLQYKPADDEVDTAGTVEYRVLEVMQNFCYVVEKISEGVPEVFPEEGKEKVHNCELWLKKEKEVGHQRPTYTTESLKACKKSYDVLCMNMQPVYSKRLCDPISASK</sequence>
<evidence type="ECO:0000313" key="2">
    <source>
        <dbReference type="EMBL" id="JAC30998.1"/>
    </source>
</evidence>
<dbReference type="Gene3D" id="2.40.128.20">
    <property type="match status" value="1"/>
</dbReference>
<accession>A0A023GDH1</accession>